<keyword evidence="4" id="KW-0472">Membrane</keyword>
<proteinExistence type="inferred from homology"/>
<evidence type="ECO:0000256" key="2">
    <source>
        <dbReference type="SAM" id="Coils"/>
    </source>
</evidence>
<dbReference type="GO" id="GO:0003723">
    <property type="term" value="F:RNA binding"/>
    <property type="evidence" value="ECO:0007669"/>
    <property type="project" value="TreeGrafter"/>
</dbReference>
<keyword evidence="7" id="KW-1185">Reference proteome</keyword>
<dbReference type="EMBL" id="GL433849">
    <property type="protein sequence ID" value="EFN54095.1"/>
    <property type="molecule type" value="Genomic_DNA"/>
</dbReference>
<evidence type="ECO:0000313" key="6">
    <source>
        <dbReference type="EMBL" id="EFN54095.1"/>
    </source>
</evidence>
<evidence type="ECO:0000256" key="4">
    <source>
        <dbReference type="SAM" id="Phobius"/>
    </source>
</evidence>
<dbReference type="GeneID" id="17353271"/>
<evidence type="ECO:0000256" key="3">
    <source>
        <dbReference type="SAM" id="MobiDB-lite"/>
    </source>
</evidence>
<feature type="region of interest" description="Disordered" evidence="3">
    <location>
        <begin position="665"/>
        <end position="686"/>
    </location>
</feature>
<dbReference type="GO" id="GO:0003677">
    <property type="term" value="F:DNA binding"/>
    <property type="evidence" value="ECO:0007669"/>
    <property type="project" value="TreeGrafter"/>
</dbReference>
<dbReference type="Gene3D" id="3.40.390.10">
    <property type="entry name" value="Collagenase (Catalytic Domain)"/>
    <property type="match status" value="1"/>
</dbReference>
<dbReference type="GO" id="GO:0010468">
    <property type="term" value="P:regulation of gene expression"/>
    <property type="evidence" value="ECO:0007669"/>
    <property type="project" value="TreeGrafter"/>
</dbReference>
<dbReference type="SUPFAM" id="SSF55486">
    <property type="entry name" value="Metalloproteases ('zincins'), catalytic domain"/>
    <property type="match status" value="1"/>
</dbReference>
<evidence type="ECO:0000256" key="1">
    <source>
        <dbReference type="ARBA" id="ARBA00008721"/>
    </source>
</evidence>
<dbReference type="KEGG" id="cvr:CHLNCDRAFT_136220"/>
<keyword evidence="4" id="KW-0812">Transmembrane</keyword>
<name>E1ZJ90_CHLVA</name>
<dbReference type="GO" id="GO:0000460">
    <property type="term" value="P:maturation of 5.8S rRNA"/>
    <property type="evidence" value="ECO:0007669"/>
    <property type="project" value="TreeGrafter"/>
</dbReference>
<feature type="region of interest" description="Disordered" evidence="3">
    <location>
        <begin position="183"/>
        <end position="208"/>
    </location>
</feature>
<dbReference type="Pfam" id="PF05572">
    <property type="entry name" value="Peptidase_M43"/>
    <property type="match status" value="1"/>
</dbReference>
<dbReference type="GO" id="GO:0008237">
    <property type="term" value="F:metallopeptidase activity"/>
    <property type="evidence" value="ECO:0007669"/>
    <property type="project" value="InterPro"/>
</dbReference>
<sequence length="1293" mass="129272">MAQAVAAAVEGMGIASRAPAQQSGGELLGNLEASLKPFTAPSSKASIAQLEPLERAQTQLALAHAAHALLQLLLRASGVDPAHHESSREQERLKQYTKKVRKAAAEKELSESRRSLEVNVSAVNRFITAAVPDLSREQRAALREAGQKRKAAAAAGGGAERQAADEDAAGAAEAFLQEAMQELQGAQPGQEQQAAGAQQRGSGGSTQKAWLSQPSALLALGLALLAVGAALVATPLALDSASPPSPPPPQQPTSTAASGLNEEGVPLDALPPEQRDGELADCRAVLPDRDAYLQAAAAAEAQLFGALAAASPPDQLQQAVQQLPPLLFGTVFWVLVSGARPWAPEFEAAAAAQVDTLNAAFAGLGMTFRLDFVVAAPATDDAVLHCSSHWEQLAQQLLPRDAGAGGGSGGGGGSSSSSGSGGGAADPPAIHVVVCEPEGAQGAAQVLGAAPPNGSAAGGVILLSRGALWQSRTSLVHQVGHFLGLAHPFPDERQTCNADADGVADTPLQHAANRGCDLGSDMHVCPESGDGALPASNFMDLTNDTCRSHFTAGQAVRMQAMLRAYRPRLLEAASAAPQPQRALAIQTAWQSAPPPASQAAGPWQAAALAADGQLSAAAAGCACLAPDAEGRAFWAAQLNASYPVEAVRLLLPAALGDGDGAGYAAGPSAAGPSAAPGPEAVAGGPPGEVEAEVELELRVGDSLEHRRNQRCAPGSNARVPLQQGQPLLEVRCAAGVAGRFVSVEVLAPGGAAALRRRLAQRPVCLCEVQPLTAAVPAVAVLASGSGSSGSDGWQPLPAALLNASAMEASQSTTAAAAVLALARQPAQADRGGGPQCSRTGAEAAPWWTLDTGLDGAWVRGLRLSVPFSCQASSAGSGSTGGVCQPAPAVSLTVHVGDLPPVAPPADNSSSLCAAAVPVLGGRPVEIGCAVGFLQGRYITVVAAGQARPAPLSLCGVEVLGAVELAPGPHMARPAALLVSPPALQPHFTLPINGDSSSCLEVPAAGANSTSGTDGGTGSSWQLQLDGSYPLLAVRVQAAAAPNASMAVSLLDAGGRVVAHRLLPVPPSGSAAPGGLPAVAASVIELPLGTHAAAVRVQGFTQLCEAQLLAASTQAATSYLLQPRPSGADGGGSGGGAMAWQVLLDGAAASGSPASGASALFDGSYHTCLTAPPAAVASSGRGPQAGSIVVVLDRTYKLHAVQLVAGGLWPDNVTIAAVPGSAVQGRFAATWAAAPVCQPAVALRPWQPVTAVCAGEPLLTDRLLVQVAGPAAGSAPDAGALTLCELGLQGLPVP</sequence>
<dbReference type="PANTHER" id="PTHR15341">
    <property type="entry name" value="SUN-COR STEROID HORMONE RECEPTOR CO-REPRESSOR"/>
    <property type="match status" value="1"/>
</dbReference>
<evidence type="ECO:0000313" key="7">
    <source>
        <dbReference type="Proteomes" id="UP000008141"/>
    </source>
</evidence>
<dbReference type="GO" id="GO:0005730">
    <property type="term" value="C:nucleolus"/>
    <property type="evidence" value="ECO:0007669"/>
    <property type="project" value="TreeGrafter"/>
</dbReference>
<gene>
    <name evidence="6" type="ORF">CHLNCDRAFT_136220</name>
</gene>
<dbReference type="eggNOG" id="KOG4835">
    <property type="taxonomic scope" value="Eukaryota"/>
</dbReference>
<organism evidence="7">
    <name type="scientific">Chlorella variabilis</name>
    <name type="common">Green alga</name>
    <dbReference type="NCBI Taxonomy" id="554065"/>
    <lineage>
        <taxon>Eukaryota</taxon>
        <taxon>Viridiplantae</taxon>
        <taxon>Chlorophyta</taxon>
        <taxon>core chlorophytes</taxon>
        <taxon>Trebouxiophyceae</taxon>
        <taxon>Chlorellales</taxon>
        <taxon>Chlorellaceae</taxon>
        <taxon>Chlorella clade</taxon>
        <taxon>Chlorella</taxon>
    </lineage>
</organism>
<feature type="coiled-coil region" evidence="2">
    <location>
        <begin position="86"/>
        <end position="113"/>
    </location>
</feature>
<dbReference type="STRING" id="554065.E1ZJ90"/>
<evidence type="ECO:0000259" key="5">
    <source>
        <dbReference type="Pfam" id="PF05572"/>
    </source>
</evidence>
<dbReference type="InParanoid" id="E1ZJ90"/>
<dbReference type="GO" id="GO:0000178">
    <property type="term" value="C:exosome (RNase complex)"/>
    <property type="evidence" value="ECO:0007669"/>
    <property type="project" value="TreeGrafter"/>
</dbReference>
<reference evidence="6 7" key="1">
    <citation type="journal article" date="2010" name="Plant Cell">
        <title>The Chlorella variabilis NC64A genome reveals adaptation to photosymbiosis, coevolution with viruses, and cryptic sex.</title>
        <authorList>
            <person name="Blanc G."/>
            <person name="Duncan G."/>
            <person name="Agarkova I."/>
            <person name="Borodovsky M."/>
            <person name="Gurnon J."/>
            <person name="Kuo A."/>
            <person name="Lindquist E."/>
            <person name="Lucas S."/>
            <person name="Pangilinan J."/>
            <person name="Polle J."/>
            <person name="Salamov A."/>
            <person name="Terry A."/>
            <person name="Yamada T."/>
            <person name="Dunigan D.D."/>
            <person name="Grigoriev I.V."/>
            <person name="Claverie J.M."/>
            <person name="Van Etten J.L."/>
        </authorList>
    </citation>
    <scope>NUCLEOTIDE SEQUENCE [LARGE SCALE GENOMIC DNA]</scope>
    <source>
        <strain evidence="6 7">NC64A</strain>
    </source>
</reference>
<keyword evidence="4" id="KW-1133">Transmembrane helix</keyword>
<dbReference type="Gene3D" id="2.60.120.260">
    <property type="entry name" value="Galactose-binding domain-like"/>
    <property type="match status" value="2"/>
</dbReference>
<dbReference type="RefSeq" id="XP_005846197.1">
    <property type="nucleotide sequence ID" value="XM_005846135.1"/>
</dbReference>
<feature type="region of interest" description="Disordered" evidence="3">
    <location>
        <begin position="400"/>
        <end position="428"/>
    </location>
</feature>
<dbReference type="InterPro" id="IPR011082">
    <property type="entry name" value="Exosome-assoc_fac/DNA_repair"/>
</dbReference>
<dbReference type="InterPro" id="IPR024079">
    <property type="entry name" value="MetalloPept_cat_dom_sf"/>
</dbReference>
<feature type="transmembrane region" description="Helical" evidence="4">
    <location>
        <begin position="216"/>
        <end position="238"/>
    </location>
</feature>
<dbReference type="InterPro" id="IPR008754">
    <property type="entry name" value="Peptidase_M43"/>
</dbReference>
<protein>
    <recommendedName>
        <fullName evidence="5">Peptidase M43 pregnancy-associated plasma-A domain-containing protein</fullName>
    </recommendedName>
</protein>
<accession>E1ZJ90</accession>
<feature type="domain" description="Peptidase M43 pregnancy-associated plasma-A" evidence="5">
    <location>
        <begin position="470"/>
        <end position="562"/>
    </location>
</feature>
<keyword evidence="2" id="KW-0175">Coiled coil</keyword>
<feature type="compositionally biased region" description="Low complexity" evidence="3">
    <location>
        <begin position="183"/>
        <end position="200"/>
    </location>
</feature>
<feature type="compositionally biased region" description="Low complexity" evidence="3">
    <location>
        <begin position="665"/>
        <end position="683"/>
    </location>
</feature>
<comment type="similarity">
    <text evidence="1">Belongs to the peptidase M43B family.</text>
</comment>
<feature type="compositionally biased region" description="Gly residues" evidence="3">
    <location>
        <begin position="403"/>
        <end position="424"/>
    </location>
</feature>
<dbReference type="OrthoDB" id="536211at2759"/>
<dbReference type="PANTHER" id="PTHR15341:SF3">
    <property type="entry name" value="NUCLEAR NUCLEIC ACID-BINDING PROTEIN C1D"/>
    <property type="match status" value="1"/>
</dbReference>
<dbReference type="Proteomes" id="UP000008141">
    <property type="component" value="Unassembled WGS sequence"/>
</dbReference>
<feature type="region of interest" description="Disordered" evidence="3">
    <location>
        <begin position="240"/>
        <end position="274"/>
    </location>
</feature>